<dbReference type="Proteomes" id="UP001152795">
    <property type="component" value="Unassembled WGS sequence"/>
</dbReference>
<evidence type="ECO:0000313" key="3">
    <source>
        <dbReference type="Proteomes" id="UP001152795"/>
    </source>
</evidence>
<dbReference type="OrthoDB" id="10063525at2759"/>
<dbReference type="EMBL" id="CACRXK020024448">
    <property type="protein sequence ID" value="CAB4038662.1"/>
    <property type="molecule type" value="Genomic_DNA"/>
</dbReference>
<sequence length="251" mass="28526">MDNYVSNPVNKDEEWLEFITKNTKETSENLSNDLNAQNQETVETRVSKDSVDNDTDDEWCEVTERPSGVMDTLLEEPDISQDGDKGEDSNRPLGIFIDKDAEFLSFPTIYCGKRQADNSERLVPVQYSTICKWELRSQDRRVAQSMPNIFYKLKKLQIRQIQGSASLSLRKCKTKGKTYTAEDLKSESSVNKLINLDEGFKVLCVCVANSLEITDLYVGANSNNMDPDPNHTLLTVSHHNEITRELHSAHN</sequence>
<accession>A0A7D9K0C0</accession>
<keyword evidence="3" id="KW-1185">Reference proteome</keyword>
<evidence type="ECO:0000256" key="1">
    <source>
        <dbReference type="SAM" id="MobiDB-lite"/>
    </source>
</evidence>
<feature type="compositionally biased region" description="Basic and acidic residues" evidence="1">
    <location>
        <begin position="42"/>
        <end position="51"/>
    </location>
</feature>
<evidence type="ECO:0000313" key="2">
    <source>
        <dbReference type="EMBL" id="CAB4038662.1"/>
    </source>
</evidence>
<name>A0A7D9K0C0_PARCT</name>
<reference evidence="2" key="1">
    <citation type="submission" date="2020-04" db="EMBL/GenBank/DDBJ databases">
        <authorList>
            <person name="Alioto T."/>
            <person name="Alioto T."/>
            <person name="Gomez Garrido J."/>
        </authorList>
    </citation>
    <scope>NUCLEOTIDE SEQUENCE</scope>
    <source>
        <strain evidence="2">A484AB</strain>
    </source>
</reference>
<feature type="region of interest" description="Disordered" evidence="1">
    <location>
        <begin position="26"/>
        <end position="56"/>
    </location>
</feature>
<gene>
    <name evidence="2" type="ORF">PACLA_8A047370</name>
</gene>
<protein>
    <submittedName>
        <fullName evidence="2">Uncharacterized protein</fullName>
    </submittedName>
</protein>
<organism evidence="2 3">
    <name type="scientific">Paramuricea clavata</name>
    <name type="common">Red gorgonian</name>
    <name type="synonym">Violescent sea-whip</name>
    <dbReference type="NCBI Taxonomy" id="317549"/>
    <lineage>
        <taxon>Eukaryota</taxon>
        <taxon>Metazoa</taxon>
        <taxon>Cnidaria</taxon>
        <taxon>Anthozoa</taxon>
        <taxon>Octocorallia</taxon>
        <taxon>Malacalcyonacea</taxon>
        <taxon>Plexauridae</taxon>
        <taxon>Paramuricea</taxon>
    </lineage>
</organism>
<dbReference type="AlphaFoldDB" id="A0A7D9K0C0"/>
<comment type="caution">
    <text evidence="2">The sequence shown here is derived from an EMBL/GenBank/DDBJ whole genome shotgun (WGS) entry which is preliminary data.</text>
</comment>
<feature type="compositionally biased region" description="Polar residues" evidence="1">
    <location>
        <begin position="28"/>
        <end position="41"/>
    </location>
</feature>
<proteinExistence type="predicted"/>